<sequence length="207" mass="23717">MECMKKTLIIVGNAPLPRDLSAEVDAADFVVRFNEPKQSIGMSGTRTDLLMLATSSKPMQRRLRDPGFVQTPTFKAAKEVMLAYHPSIIRKYHPRPNFLSRLKGRRGDWTMQTIEVVGSAGKEIRIMPPQFYLAGCKELGVTEENISKVFPSTGFFGIWYMLEKCPQESWDVKICGFTWEGWKRHTWGDERSWVEQKVKSGRISLIQ</sequence>
<protein>
    <recommendedName>
        <fullName evidence="11">Urease-associated protein</fullName>
    </recommendedName>
</protein>
<evidence type="ECO:0000256" key="4">
    <source>
        <dbReference type="ARBA" id="ARBA00022679"/>
    </source>
</evidence>
<dbReference type="InterPro" id="IPR038578">
    <property type="entry name" value="GT29-like_sf"/>
</dbReference>
<accession>C4WIH1</accession>
<dbReference type="GO" id="GO:0012505">
    <property type="term" value="C:endomembrane system"/>
    <property type="evidence" value="ECO:0007669"/>
    <property type="project" value="UniProtKB-SubCell"/>
</dbReference>
<dbReference type="GO" id="GO:0008373">
    <property type="term" value="F:sialyltransferase activity"/>
    <property type="evidence" value="ECO:0007669"/>
    <property type="project" value="InterPro"/>
</dbReference>
<dbReference type="AlphaFoldDB" id="C4WIH1"/>
<name>C4WIH1_9HYPH</name>
<keyword evidence="3" id="KW-0328">Glycosyltransferase</keyword>
<evidence type="ECO:0000256" key="6">
    <source>
        <dbReference type="ARBA" id="ARBA00022989"/>
    </source>
</evidence>
<evidence type="ECO:0000256" key="2">
    <source>
        <dbReference type="ARBA" id="ARBA00004308"/>
    </source>
</evidence>
<comment type="subcellular location">
    <subcellularLocation>
        <location evidence="2">Endomembrane system</location>
    </subcellularLocation>
    <subcellularLocation>
        <location evidence="1">Membrane</location>
        <topology evidence="1">Single-pass membrane protein</topology>
    </subcellularLocation>
</comment>
<gene>
    <name evidence="9" type="ORF">OINT_1000355</name>
</gene>
<dbReference type="Gene3D" id="3.90.1480.20">
    <property type="entry name" value="Glycosyl transferase family 29"/>
    <property type="match status" value="1"/>
</dbReference>
<evidence type="ECO:0000313" key="10">
    <source>
        <dbReference type="Proteomes" id="UP000004386"/>
    </source>
</evidence>
<dbReference type="Proteomes" id="UP000004386">
    <property type="component" value="Unassembled WGS sequence"/>
</dbReference>
<proteinExistence type="predicted"/>
<evidence type="ECO:0008006" key="11">
    <source>
        <dbReference type="Google" id="ProtNLM"/>
    </source>
</evidence>
<keyword evidence="5" id="KW-0812">Transmembrane</keyword>
<dbReference type="GO" id="GO:0016020">
    <property type="term" value="C:membrane"/>
    <property type="evidence" value="ECO:0007669"/>
    <property type="project" value="UniProtKB-SubCell"/>
</dbReference>
<evidence type="ECO:0000256" key="3">
    <source>
        <dbReference type="ARBA" id="ARBA00022676"/>
    </source>
</evidence>
<keyword evidence="7" id="KW-0472">Membrane</keyword>
<reference evidence="9 10" key="1">
    <citation type="submission" date="2009-05" db="EMBL/GenBank/DDBJ databases">
        <authorList>
            <person name="Setubal J.C."/>
            <person name="Boyle S."/>
            <person name="Crasta O.R."/>
            <person name="Gillespie J.J."/>
            <person name="Kenyon R.W."/>
            <person name="Lu J."/>
            <person name="Mane S."/>
            <person name="Nagrani S."/>
            <person name="Shallom J.M."/>
            <person name="Shallom S."/>
            <person name="Shukla M."/>
            <person name="Snyder E.E."/>
            <person name="Sobral B.W."/>
            <person name="Wattam A.R."/>
            <person name="Will R."/>
            <person name="Williams K."/>
            <person name="Yoo H."/>
            <person name="Munk C."/>
            <person name="Tapia R."/>
            <person name="Green L."/>
            <person name="Rogers Y."/>
            <person name="Detter J.C."/>
            <person name="Bruce D."/>
            <person name="Brettin T.S."/>
            <person name="Tsolis R."/>
        </authorList>
    </citation>
    <scope>NUCLEOTIDE SEQUENCE [LARGE SCALE GENOMIC DNA]</scope>
    <source>
        <strain evidence="9 10">LMG 3301</strain>
    </source>
</reference>
<dbReference type="InterPro" id="IPR001675">
    <property type="entry name" value="Glyco_trans_29"/>
</dbReference>
<evidence type="ECO:0000256" key="7">
    <source>
        <dbReference type="ARBA" id="ARBA00023136"/>
    </source>
</evidence>
<keyword evidence="4" id="KW-0808">Transferase</keyword>
<organism evidence="9 10">
    <name type="scientific">Brucella intermedia LMG 3301</name>
    <dbReference type="NCBI Taxonomy" id="641118"/>
    <lineage>
        <taxon>Bacteria</taxon>
        <taxon>Pseudomonadati</taxon>
        <taxon>Pseudomonadota</taxon>
        <taxon>Alphaproteobacteria</taxon>
        <taxon>Hyphomicrobiales</taxon>
        <taxon>Brucellaceae</taxon>
        <taxon>Brucella/Ochrobactrum group</taxon>
        <taxon>Brucella</taxon>
    </lineage>
</organism>
<keyword evidence="8" id="KW-0325">Glycoprotein</keyword>
<evidence type="ECO:0000256" key="8">
    <source>
        <dbReference type="ARBA" id="ARBA00023180"/>
    </source>
</evidence>
<dbReference type="Pfam" id="PF00777">
    <property type="entry name" value="Glyco_transf_29"/>
    <property type="match status" value="1"/>
</dbReference>
<dbReference type="HOGENOM" id="CLU_115854_0_0_5"/>
<keyword evidence="6" id="KW-1133">Transmembrane helix</keyword>
<evidence type="ECO:0000256" key="1">
    <source>
        <dbReference type="ARBA" id="ARBA00004167"/>
    </source>
</evidence>
<evidence type="ECO:0000256" key="5">
    <source>
        <dbReference type="ARBA" id="ARBA00022692"/>
    </source>
</evidence>
<comment type="caution">
    <text evidence="9">The sequence shown here is derived from an EMBL/GenBank/DDBJ whole genome shotgun (WGS) entry which is preliminary data.</text>
</comment>
<evidence type="ECO:0000313" key="9">
    <source>
        <dbReference type="EMBL" id="EEQ95012.1"/>
    </source>
</evidence>
<dbReference type="EMBL" id="ACQA01000001">
    <property type="protein sequence ID" value="EEQ95012.1"/>
    <property type="molecule type" value="Genomic_DNA"/>
</dbReference>